<proteinExistence type="predicted"/>
<dbReference type="PROSITE" id="PS51898">
    <property type="entry name" value="TYR_RECOMBINASE"/>
    <property type="match status" value="1"/>
</dbReference>
<gene>
    <name evidence="3" type="ORF">J2125_004981</name>
</gene>
<dbReference type="RefSeq" id="WP_017802650.1">
    <property type="nucleotide sequence ID" value="NZ_JAGGMQ010000002.1"/>
</dbReference>
<dbReference type="Proteomes" id="UP001195624">
    <property type="component" value="Unassembled WGS sequence"/>
</dbReference>
<dbReference type="Pfam" id="PF00589">
    <property type="entry name" value="Phage_integrase"/>
    <property type="match status" value="1"/>
</dbReference>
<evidence type="ECO:0000313" key="3">
    <source>
        <dbReference type="EMBL" id="MBP2171685.1"/>
    </source>
</evidence>
<organism evidence="3 4">
    <name type="scientific">Winslowiella toletana</name>
    <dbReference type="NCBI Taxonomy" id="92490"/>
    <lineage>
        <taxon>Bacteria</taxon>
        <taxon>Pseudomonadati</taxon>
        <taxon>Pseudomonadota</taxon>
        <taxon>Gammaproteobacteria</taxon>
        <taxon>Enterobacterales</taxon>
        <taxon>Erwiniaceae</taxon>
        <taxon>Winslowiella</taxon>
    </lineage>
</organism>
<accession>A0ABS4PHT8</accession>
<dbReference type="InterPro" id="IPR013762">
    <property type="entry name" value="Integrase-like_cat_sf"/>
</dbReference>
<keyword evidence="1" id="KW-0233">DNA recombination</keyword>
<keyword evidence="4" id="KW-1185">Reference proteome</keyword>
<comment type="caution">
    <text evidence="3">The sequence shown here is derived from an EMBL/GenBank/DDBJ whole genome shotgun (WGS) entry which is preliminary data.</text>
</comment>
<protein>
    <submittedName>
        <fullName evidence="3">Integrase</fullName>
    </submittedName>
</protein>
<dbReference type="EMBL" id="JAGGMQ010000002">
    <property type="protein sequence ID" value="MBP2171685.1"/>
    <property type="molecule type" value="Genomic_DNA"/>
</dbReference>
<reference evidence="4" key="2">
    <citation type="submission" date="2023-07" db="EMBL/GenBank/DDBJ databases">
        <title>Genome mining of underrepresented organisms for secondary metabolites.</title>
        <authorList>
            <person name="D'Agostino P.M."/>
        </authorList>
    </citation>
    <scope>NUCLEOTIDE SEQUENCE [LARGE SCALE GENOMIC DNA]</scope>
    <source>
        <strain evidence="4">WS4403</strain>
    </source>
</reference>
<dbReference type="InterPro" id="IPR011010">
    <property type="entry name" value="DNA_brk_join_enz"/>
</dbReference>
<dbReference type="InterPro" id="IPR002104">
    <property type="entry name" value="Integrase_catalytic"/>
</dbReference>
<reference evidence="3 4" key="1">
    <citation type="submission" date="2021-03" db="EMBL/GenBank/DDBJ databases">
        <authorList>
            <person name="D'Agostino P."/>
            <person name="Huntemann M."/>
            <person name="Clum A."/>
            <person name="Spunde A."/>
            <person name="Palaniappan K."/>
            <person name="Ritter S."/>
            <person name="Mikhailova N."/>
            <person name="Chen I.-M."/>
            <person name="Stamatis D."/>
            <person name="Reddy T."/>
            <person name="O'Malley R."/>
            <person name="Daum C."/>
            <person name="Shapiro N."/>
            <person name="Ivanova N."/>
            <person name="Kyrpides N."/>
            <person name="Woyke T."/>
        </authorList>
    </citation>
    <scope>NUCLEOTIDE SEQUENCE [LARGE SCALE GENOMIC DNA]</scope>
    <source>
        <strain evidence="3 4">WS4403</strain>
    </source>
</reference>
<feature type="domain" description="Tyr recombinase" evidence="2">
    <location>
        <begin position="375"/>
        <end position="597"/>
    </location>
</feature>
<evidence type="ECO:0000259" key="2">
    <source>
        <dbReference type="PROSITE" id="PS51898"/>
    </source>
</evidence>
<dbReference type="SUPFAM" id="SSF56349">
    <property type="entry name" value="DNA breaking-rejoining enzymes"/>
    <property type="match status" value="1"/>
</dbReference>
<evidence type="ECO:0000256" key="1">
    <source>
        <dbReference type="ARBA" id="ARBA00023172"/>
    </source>
</evidence>
<sequence length="707" mass="79501">MSPRTSIESSWRPFDMTEYRLETSLTSAERTALVSSHSRSGILRMKPAPDLIRPLTDIAAGSGCGSKITGLVMAGLLREMHAAGMPCWCWPQARWQTLCREVREGRPLMAAFAWHLADLHDPLSLPDIRKPALYASAIFGQTFYHQELQRLTDTLTALGYAPASQKNHISGILATLMIVNRDPRLETFTPDLLWQVQSGMDAGTSRYVGRVSHGLAALGIISAPMRMRNYTKWYEKPVEGIDPAWVHWCRRWRETSVLRPRTCESQYSFILRCGLWLTKEHPQVREPADWTMETCASFIAAVGRMKVDELQLGTERGTRKSVRSGEPMMPHSRAHFIYSLRRFMIDYENWGWGRLRFSPARHLSTPDTSLFRRGVNPRVIDDPVWLKLIWASLNLRQEDLLTEIHYPLAMLQAMAVIWTHAGVRKSELLRLTTGCIAPQADDIVKEDGSIIPAGTLCYLHIPAGKTSKAFIKPVAAVVKKYVDLWLDERPAEQAMLADERTGEKVRFLFQYRGKPAGGDILNRTVIPMLCTRAGVPSEDSGGTITSHRGRASAVTALASVPQGMSLYELMQWTGHSTPQSTMHYLRIRPTQLAASFVKADRVAHMISVLIDHDPEAASLTGPATYYDLGDSYCTNPFWSSCQHRMACIGCDFNLLKDSARGLMLESKASVRRYLEEVPLTPDERAIVEQDAEKIEQALERLPLKPEG</sequence>
<evidence type="ECO:0000313" key="4">
    <source>
        <dbReference type="Proteomes" id="UP001195624"/>
    </source>
</evidence>
<name>A0ABS4PHT8_9GAMM</name>
<dbReference type="Gene3D" id="1.10.443.10">
    <property type="entry name" value="Intergrase catalytic core"/>
    <property type="match status" value="1"/>
</dbReference>